<organism evidence="2">
    <name type="scientific">mine drainage metagenome</name>
    <dbReference type="NCBI Taxonomy" id="410659"/>
    <lineage>
        <taxon>unclassified sequences</taxon>
        <taxon>metagenomes</taxon>
        <taxon>ecological metagenomes</taxon>
    </lineage>
</organism>
<dbReference type="Pfam" id="PF13274">
    <property type="entry name" value="SocA_Panacea"/>
    <property type="match status" value="1"/>
</dbReference>
<dbReference type="InterPro" id="IPR025272">
    <property type="entry name" value="SocA_Panacea"/>
</dbReference>
<gene>
    <name evidence="2" type="ORF">GALL_256450</name>
</gene>
<accession>A0A1J5R8S9</accession>
<dbReference type="EMBL" id="MLJW01000232">
    <property type="protein sequence ID" value="OIQ92424.1"/>
    <property type="molecule type" value="Genomic_DNA"/>
</dbReference>
<reference evidence="2" key="1">
    <citation type="submission" date="2016-10" db="EMBL/GenBank/DDBJ databases">
        <title>Sequence of Gallionella enrichment culture.</title>
        <authorList>
            <person name="Poehlein A."/>
            <person name="Muehling M."/>
            <person name="Daniel R."/>
        </authorList>
    </citation>
    <scope>NUCLEOTIDE SEQUENCE</scope>
</reference>
<comment type="caution">
    <text evidence="2">The sequence shown here is derived from an EMBL/GenBank/DDBJ whole genome shotgun (WGS) entry which is preliminary data.</text>
</comment>
<protein>
    <recommendedName>
        <fullName evidence="1">Antitoxin SocA-like Panacea domain-containing protein</fullName>
    </recommendedName>
</protein>
<sequence length="185" mass="20822">MFNERKVAQMAAYLLKRRGGTMSHLKLIKLLYLADREALNSYGASISGDSFFSLPNGPVLSRTLNLMAGVIESETQGWETWISDRAEHQVSLRQDFELDALDYLSRADVDILDSIWQQFGAMTRWQLVEYTHNGNCPEWENPNGSSAQITHFEIFSALGKSQEDAAILASDIEAEKSIDRLFASL</sequence>
<name>A0A1J5R8S9_9ZZZZ</name>
<proteinExistence type="predicted"/>
<evidence type="ECO:0000259" key="1">
    <source>
        <dbReference type="Pfam" id="PF13274"/>
    </source>
</evidence>
<dbReference type="AlphaFoldDB" id="A0A1J5R8S9"/>
<feature type="domain" description="Antitoxin SocA-like Panacea" evidence="1">
    <location>
        <begin position="27"/>
        <end position="139"/>
    </location>
</feature>
<evidence type="ECO:0000313" key="2">
    <source>
        <dbReference type="EMBL" id="OIQ92424.1"/>
    </source>
</evidence>